<dbReference type="EMBL" id="JAIBOA010000009">
    <property type="protein sequence ID" value="MBW8483803.1"/>
    <property type="molecule type" value="Genomic_DNA"/>
</dbReference>
<organism evidence="2 3">
    <name type="scientific">Actinomadura parmotrematis</name>
    <dbReference type="NCBI Taxonomy" id="2864039"/>
    <lineage>
        <taxon>Bacteria</taxon>
        <taxon>Bacillati</taxon>
        <taxon>Actinomycetota</taxon>
        <taxon>Actinomycetes</taxon>
        <taxon>Streptosporangiales</taxon>
        <taxon>Thermomonosporaceae</taxon>
        <taxon>Actinomadura</taxon>
    </lineage>
</organism>
<reference evidence="2 3" key="1">
    <citation type="submission" date="2021-07" db="EMBL/GenBank/DDBJ databases">
        <title>Actinomadura sp. PM05-2 isolated from lichen.</title>
        <authorList>
            <person name="Somphong A."/>
            <person name="Phongsopitanun W."/>
            <person name="Tanasupawat S."/>
            <person name="Peongsungnone V."/>
        </authorList>
    </citation>
    <scope>NUCLEOTIDE SEQUENCE [LARGE SCALE GENOMIC DNA]</scope>
    <source>
        <strain evidence="2 3">PM05-2</strain>
    </source>
</reference>
<feature type="transmembrane region" description="Helical" evidence="1">
    <location>
        <begin position="12"/>
        <end position="42"/>
    </location>
</feature>
<keyword evidence="1" id="KW-0812">Transmembrane</keyword>
<evidence type="ECO:0000313" key="2">
    <source>
        <dbReference type="EMBL" id="MBW8483803.1"/>
    </source>
</evidence>
<dbReference type="Proteomes" id="UP000774570">
    <property type="component" value="Unassembled WGS sequence"/>
</dbReference>
<dbReference type="RefSeq" id="WP_220167042.1">
    <property type="nucleotide sequence ID" value="NZ_JAIBOA010000009.1"/>
</dbReference>
<name>A0ABS7FWH9_9ACTN</name>
<evidence type="ECO:0000313" key="3">
    <source>
        <dbReference type="Proteomes" id="UP000774570"/>
    </source>
</evidence>
<accession>A0ABS7FWH9</accession>
<comment type="caution">
    <text evidence="2">The sequence shown here is derived from an EMBL/GenBank/DDBJ whole genome shotgun (WGS) entry which is preliminary data.</text>
</comment>
<gene>
    <name evidence="2" type="ORF">K1Y72_15555</name>
</gene>
<keyword evidence="1" id="KW-0472">Membrane</keyword>
<sequence length="65" mass="6573">MSGKTWSLVGLAYGLAVGFAGAFGGFGAFLIVLLLGALGFLVGRVVDGELDMGEVFASFGGNRKS</sequence>
<evidence type="ECO:0000256" key="1">
    <source>
        <dbReference type="SAM" id="Phobius"/>
    </source>
</evidence>
<proteinExistence type="predicted"/>
<keyword evidence="3" id="KW-1185">Reference proteome</keyword>
<evidence type="ECO:0008006" key="4">
    <source>
        <dbReference type="Google" id="ProtNLM"/>
    </source>
</evidence>
<protein>
    <recommendedName>
        <fullName evidence="4">DUF2273 domain-containing protein</fullName>
    </recommendedName>
</protein>
<keyword evidence="1" id="KW-1133">Transmembrane helix</keyword>